<keyword evidence="3" id="KW-1185">Reference proteome</keyword>
<evidence type="ECO:0000313" key="2">
    <source>
        <dbReference type="EMBL" id="PIC29501.1"/>
    </source>
</evidence>
<dbReference type="Pfam" id="PF25375">
    <property type="entry name" value="Lin-15B"/>
    <property type="match status" value="1"/>
</dbReference>
<name>A0A2G5TQX7_9PELO</name>
<organism evidence="2 3">
    <name type="scientific">Caenorhabditis nigoni</name>
    <dbReference type="NCBI Taxonomy" id="1611254"/>
    <lineage>
        <taxon>Eukaryota</taxon>
        <taxon>Metazoa</taxon>
        <taxon>Ecdysozoa</taxon>
        <taxon>Nematoda</taxon>
        <taxon>Chromadorea</taxon>
        <taxon>Rhabditida</taxon>
        <taxon>Rhabditina</taxon>
        <taxon>Rhabditomorpha</taxon>
        <taxon>Rhabditoidea</taxon>
        <taxon>Rhabditidae</taxon>
        <taxon>Peloderinae</taxon>
        <taxon>Caenorhabditis</taxon>
    </lineage>
</organism>
<dbReference type="PANTHER" id="PTHR22716:SF1">
    <property type="entry name" value="ETS CLASS TRANSCRIPTION FACTOR-RELATED"/>
    <property type="match status" value="1"/>
</dbReference>
<proteinExistence type="predicted"/>
<evidence type="ECO:0000313" key="3">
    <source>
        <dbReference type="Proteomes" id="UP000230233"/>
    </source>
</evidence>
<gene>
    <name evidence="2" type="primary">Cnig_chr_V.g21058</name>
    <name evidence="2" type="ORF">B9Z55_021058</name>
</gene>
<dbReference type="AlphaFoldDB" id="A0A2G5TQX7"/>
<feature type="domain" description="Lin-15A/B-like" evidence="1">
    <location>
        <begin position="102"/>
        <end position="216"/>
    </location>
</feature>
<comment type="caution">
    <text evidence="2">The sequence shown here is derived from an EMBL/GenBank/DDBJ whole genome shotgun (WGS) entry which is preliminary data.</text>
</comment>
<dbReference type="PANTHER" id="PTHR22716">
    <property type="entry name" value="ETS CLASS TRANSCRIPTION FACTOR-RELATED-RELATED"/>
    <property type="match status" value="1"/>
</dbReference>
<reference evidence="3" key="1">
    <citation type="submission" date="2017-10" db="EMBL/GenBank/DDBJ databases">
        <title>Rapid genome shrinkage in a self-fertile nematode reveals novel sperm competition proteins.</title>
        <authorList>
            <person name="Yin D."/>
            <person name="Schwarz E.M."/>
            <person name="Thomas C.G."/>
            <person name="Felde R.L."/>
            <person name="Korf I.F."/>
            <person name="Cutter A.D."/>
            <person name="Schartner C.M."/>
            <person name="Ralston E.J."/>
            <person name="Meyer B.J."/>
            <person name="Haag E.S."/>
        </authorList>
    </citation>
    <scope>NUCLEOTIDE SEQUENCE [LARGE SCALE GENOMIC DNA]</scope>
    <source>
        <strain evidence="3">JU1422</strain>
    </source>
</reference>
<dbReference type="InterPro" id="IPR057432">
    <property type="entry name" value="Lin-15A/B-like_dom"/>
</dbReference>
<protein>
    <recommendedName>
        <fullName evidence="1">Lin-15A/B-like domain-containing protein</fullName>
    </recommendedName>
</protein>
<dbReference type="GO" id="GO:0040027">
    <property type="term" value="P:negative regulation of vulval development"/>
    <property type="evidence" value="ECO:0007669"/>
    <property type="project" value="InterPro"/>
</dbReference>
<dbReference type="Proteomes" id="UP000230233">
    <property type="component" value="Chromosome V"/>
</dbReference>
<sequence>MNEAVIKDEIIEETHNFTFKNGEYVEVKQEEIEEKPEYLLEKEIKTEPSDVFENNNSDCFFEDVELKPKECDSRNYENATRAPDALIHRKKIYLMRNRTSDRRICRVCHMTKDISKLYQISSKGIRIVLMTGCVLRGTHSVDQAKSYIANKEGSTCYSHRKETIDKIFEHLGVRNIQEFFKCPTLVTGGLMDIVKNINPNFTKHQFNHAFKLLYVRKPKVSSSL</sequence>
<evidence type="ECO:0000259" key="1">
    <source>
        <dbReference type="Pfam" id="PF25375"/>
    </source>
</evidence>
<dbReference type="EMBL" id="PDUG01000005">
    <property type="protein sequence ID" value="PIC29501.1"/>
    <property type="molecule type" value="Genomic_DNA"/>
</dbReference>
<accession>A0A2G5TQX7</accession>
<dbReference type="InterPro" id="IPR040129">
    <property type="entry name" value="Lin-15B-like"/>
</dbReference>